<keyword evidence="1 5" id="KW-0489">Methyltransferase</keyword>
<dbReference type="PANTHER" id="PTHR43464">
    <property type="entry name" value="METHYLTRANSFERASE"/>
    <property type="match status" value="1"/>
</dbReference>
<dbReference type="CDD" id="cd02440">
    <property type="entry name" value="AdoMet_MTases"/>
    <property type="match status" value="1"/>
</dbReference>
<proteinExistence type="predicted"/>
<dbReference type="GO" id="GO:0008168">
    <property type="term" value="F:methyltransferase activity"/>
    <property type="evidence" value="ECO:0007669"/>
    <property type="project" value="UniProtKB-KW"/>
</dbReference>
<accession>A0A401YDL9</accession>
<dbReference type="PANTHER" id="PTHR43464:SF19">
    <property type="entry name" value="UBIQUINONE BIOSYNTHESIS O-METHYLTRANSFERASE, MITOCHONDRIAL"/>
    <property type="match status" value="1"/>
</dbReference>
<keyword evidence="6" id="KW-1185">Reference proteome</keyword>
<dbReference type="SUPFAM" id="SSF53335">
    <property type="entry name" value="S-adenosyl-L-methionine-dependent methyltransferases"/>
    <property type="match status" value="1"/>
</dbReference>
<name>A0A401YDL9_9ACTN</name>
<dbReference type="InterPro" id="IPR029063">
    <property type="entry name" value="SAM-dependent_MTases_sf"/>
</dbReference>
<dbReference type="EMBL" id="BIFH01000013">
    <property type="protein sequence ID" value="GCD92701.1"/>
    <property type="molecule type" value="Genomic_DNA"/>
</dbReference>
<dbReference type="Proteomes" id="UP000286931">
    <property type="component" value="Unassembled WGS sequence"/>
</dbReference>
<dbReference type="Gene3D" id="3.40.50.150">
    <property type="entry name" value="Vaccinia Virus protein VP39"/>
    <property type="match status" value="1"/>
</dbReference>
<organism evidence="5 6">
    <name type="scientific">Embleya hyalina</name>
    <dbReference type="NCBI Taxonomy" id="516124"/>
    <lineage>
        <taxon>Bacteria</taxon>
        <taxon>Bacillati</taxon>
        <taxon>Actinomycetota</taxon>
        <taxon>Actinomycetes</taxon>
        <taxon>Kitasatosporales</taxon>
        <taxon>Streptomycetaceae</taxon>
        <taxon>Embleya</taxon>
    </lineage>
</organism>
<gene>
    <name evidence="5" type="ORF">EHYA_00340</name>
</gene>
<comment type="caution">
    <text evidence="5">The sequence shown here is derived from an EMBL/GenBank/DDBJ whole genome shotgun (WGS) entry which is preliminary data.</text>
</comment>
<evidence type="ECO:0000256" key="2">
    <source>
        <dbReference type="ARBA" id="ARBA00022679"/>
    </source>
</evidence>
<dbReference type="GO" id="GO:0032259">
    <property type="term" value="P:methylation"/>
    <property type="evidence" value="ECO:0007669"/>
    <property type="project" value="UniProtKB-KW"/>
</dbReference>
<dbReference type="AlphaFoldDB" id="A0A401YDL9"/>
<reference evidence="5 6" key="1">
    <citation type="submission" date="2018-12" db="EMBL/GenBank/DDBJ databases">
        <title>Draft genome sequence of Embleya hyalina NBRC 13850T.</title>
        <authorList>
            <person name="Komaki H."/>
            <person name="Hosoyama A."/>
            <person name="Kimura A."/>
            <person name="Ichikawa N."/>
            <person name="Tamura T."/>
        </authorList>
    </citation>
    <scope>NUCLEOTIDE SEQUENCE [LARGE SCALE GENOMIC DNA]</scope>
    <source>
        <strain evidence="5 6">NBRC 13850</strain>
    </source>
</reference>
<evidence type="ECO:0000256" key="3">
    <source>
        <dbReference type="ARBA" id="ARBA00022691"/>
    </source>
</evidence>
<evidence type="ECO:0000313" key="5">
    <source>
        <dbReference type="EMBL" id="GCD92701.1"/>
    </source>
</evidence>
<evidence type="ECO:0000313" key="6">
    <source>
        <dbReference type="Proteomes" id="UP000286931"/>
    </source>
</evidence>
<evidence type="ECO:0000256" key="1">
    <source>
        <dbReference type="ARBA" id="ARBA00022603"/>
    </source>
</evidence>
<dbReference type="InterPro" id="IPR041698">
    <property type="entry name" value="Methyltransf_25"/>
</dbReference>
<feature type="domain" description="Methyltransferase" evidence="4">
    <location>
        <begin position="45"/>
        <end position="133"/>
    </location>
</feature>
<dbReference type="Pfam" id="PF13649">
    <property type="entry name" value="Methyltransf_25"/>
    <property type="match status" value="1"/>
</dbReference>
<keyword evidence="2 5" id="KW-0808">Transferase</keyword>
<keyword evidence="3" id="KW-0949">S-adenosyl-L-methionine</keyword>
<evidence type="ECO:0000259" key="4">
    <source>
        <dbReference type="Pfam" id="PF13649"/>
    </source>
</evidence>
<sequence length="198" mass="21685">MTNYARMYRFGMTPWESYGKASGDSISAVIAREDVDRPRPLGRALDLGCGRGRFTPELARRGWQAVGVDYVPAAIEAARQRGDEGVTYVVGDVTDLGSGDLGTFDLFLDIGCFQGFDADERQAVGRGVTALAEPDATLLILAFGPTRFRSFVGGTSRDEIVAAFPDWELSSVEPAPTAGLGWPMNRTEPQWFRLRRRS</sequence>
<dbReference type="RefSeq" id="WP_218042587.1">
    <property type="nucleotide sequence ID" value="NZ_BIFH01000013.1"/>
</dbReference>
<protein>
    <submittedName>
        <fullName evidence="5">SAM-dependent methyltransferase</fullName>
    </submittedName>
</protein>